<reference evidence="2 3" key="1">
    <citation type="journal article" date="2018" name="IMA Fungus">
        <title>IMA Genome-F 9: Draft genome sequence of Annulohypoxylon stygium, Aspergillus mulundensis, Berkeleyomyces basicola (syn. Thielaviopsis basicola), Ceratocystis smalleyi, two Cercospora beticola strains, Coleophoma cylindrospora, Fusarium fracticaudum, Phialophora cf. hyalina, and Morchella septimelata.</title>
        <authorList>
            <person name="Wingfield B.D."/>
            <person name="Bills G.F."/>
            <person name="Dong Y."/>
            <person name="Huang W."/>
            <person name="Nel W.J."/>
            <person name="Swalarsk-Parry B.S."/>
            <person name="Vaghefi N."/>
            <person name="Wilken P.M."/>
            <person name="An Z."/>
            <person name="de Beer Z.W."/>
            <person name="De Vos L."/>
            <person name="Chen L."/>
            <person name="Duong T.A."/>
            <person name="Gao Y."/>
            <person name="Hammerbacher A."/>
            <person name="Kikkert J.R."/>
            <person name="Li Y."/>
            <person name="Li H."/>
            <person name="Li K."/>
            <person name="Li Q."/>
            <person name="Liu X."/>
            <person name="Ma X."/>
            <person name="Naidoo K."/>
            <person name="Pethybridge S.J."/>
            <person name="Sun J."/>
            <person name="Steenkamp E.T."/>
            <person name="van der Nest M.A."/>
            <person name="van Wyk S."/>
            <person name="Wingfield M.J."/>
            <person name="Xiong C."/>
            <person name="Yue Q."/>
            <person name="Zhang X."/>
        </authorList>
    </citation>
    <scope>NUCLEOTIDE SEQUENCE [LARGE SCALE GENOMIC DNA]</scope>
    <source>
        <strain evidence="2 3">DSM 5745</strain>
    </source>
</reference>
<dbReference type="Proteomes" id="UP000256690">
    <property type="component" value="Unassembled WGS sequence"/>
</dbReference>
<comment type="caution">
    <text evidence="2">The sequence shown here is derived from an EMBL/GenBank/DDBJ whole genome shotgun (WGS) entry which is preliminary data.</text>
</comment>
<dbReference type="RefSeq" id="XP_026609164.1">
    <property type="nucleotide sequence ID" value="XM_026743319.1"/>
</dbReference>
<dbReference type="GeneID" id="38111673"/>
<evidence type="ECO:0000313" key="3">
    <source>
        <dbReference type="Proteomes" id="UP000256690"/>
    </source>
</evidence>
<organism evidence="2 3">
    <name type="scientific">Aspergillus mulundensis</name>
    <dbReference type="NCBI Taxonomy" id="1810919"/>
    <lineage>
        <taxon>Eukaryota</taxon>
        <taxon>Fungi</taxon>
        <taxon>Dikarya</taxon>
        <taxon>Ascomycota</taxon>
        <taxon>Pezizomycotina</taxon>
        <taxon>Eurotiomycetes</taxon>
        <taxon>Eurotiomycetidae</taxon>
        <taxon>Eurotiales</taxon>
        <taxon>Aspergillaceae</taxon>
        <taxon>Aspergillus</taxon>
        <taxon>Aspergillus subgen. Nidulantes</taxon>
    </lineage>
</organism>
<dbReference type="EMBL" id="PVWQ01000001">
    <property type="protein sequence ID" value="RDW93981.1"/>
    <property type="molecule type" value="Genomic_DNA"/>
</dbReference>
<protein>
    <submittedName>
        <fullName evidence="2">Uncharacterized protein</fullName>
    </submittedName>
</protein>
<name>A0A3D8T6B6_9EURO</name>
<evidence type="ECO:0000256" key="1">
    <source>
        <dbReference type="SAM" id="MobiDB-lite"/>
    </source>
</evidence>
<sequence>MAPLEFLQTTLVNGTENPVYILFPPAPPLEIPANKALKEYSAKIDEIFVYDDDEEAEDCYTLKAPLALGPESHVTIVEEPSGLVLMYRHKDSHVEQRTPLERTSGGHQLHNEVETHPLEPTTELHHLLGIADEHARDAVTNLNAGDASELTSSRDAFMSMFAGPVQVEPTPKALGGGPTTSAIGGAPTPTTGPPPTSGTPPSSANVTIVSNAALNDPLLGAATVKAYEDMQSLMSVIMLLASFALEDKSRELKRKISPIDDTALWMKTAADAYLKAPFDPLLAGILIASSMGGNTINRTCLRSEVHANFLHEFAKDFAVDPDAYKTLDKMLTEFTRSIANGNISQSQQVNFAMATPWIPINKIPGSAFSMVMPRLKVYYISAASSTFTEIVRQGKSSTSVEKVNLRFQYNCQICDLNAAVWNGKKAQFDAGLQAITGRNFANLQGGVGQTVIVP</sequence>
<feature type="compositionally biased region" description="Low complexity" evidence="1">
    <location>
        <begin position="179"/>
        <end position="189"/>
    </location>
</feature>
<gene>
    <name evidence="2" type="ORF">DSM5745_01303</name>
</gene>
<dbReference type="OrthoDB" id="4428274at2759"/>
<evidence type="ECO:0000313" key="2">
    <source>
        <dbReference type="EMBL" id="RDW93981.1"/>
    </source>
</evidence>
<feature type="region of interest" description="Disordered" evidence="1">
    <location>
        <begin position="168"/>
        <end position="204"/>
    </location>
</feature>
<accession>A0A3D8T6B6</accession>
<proteinExistence type="predicted"/>
<dbReference type="AlphaFoldDB" id="A0A3D8T6B6"/>
<keyword evidence="3" id="KW-1185">Reference proteome</keyword>